<evidence type="ECO:0008006" key="3">
    <source>
        <dbReference type="Google" id="ProtNLM"/>
    </source>
</evidence>
<dbReference type="InterPro" id="IPR010380">
    <property type="entry name" value="DUF975"/>
</dbReference>
<proteinExistence type="predicted"/>
<feature type="transmembrane region" description="Helical" evidence="1">
    <location>
        <begin position="198"/>
        <end position="216"/>
    </location>
</feature>
<gene>
    <name evidence="2" type="ORF">ENN50_09315</name>
</gene>
<protein>
    <recommendedName>
        <fullName evidence="3">Integral membrane protein</fullName>
    </recommendedName>
</protein>
<comment type="caution">
    <text evidence="2">The sequence shown here is derived from an EMBL/GenBank/DDBJ whole genome shotgun (WGS) entry which is preliminary data.</text>
</comment>
<name>A0A831WW40_PROAE</name>
<feature type="transmembrane region" description="Helical" evidence="1">
    <location>
        <begin position="102"/>
        <end position="123"/>
    </location>
</feature>
<dbReference type="PANTHER" id="PTHR40076">
    <property type="entry name" value="MEMBRANE PROTEIN-RELATED"/>
    <property type="match status" value="1"/>
</dbReference>
<dbReference type="Proteomes" id="UP000886335">
    <property type="component" value="Unassembled WGS sequence"/>
</dbReference>
<keyword evidence="1" id="KW-0812">Transmembrane</keyword>
<feature type="transmembrane region" description="Helical" evidence="1">
    <location>
        <begin position="72"/>
        <end position="90"/>
    </location>
</feature>
<organism evidence="2">
    <name type="scientific">Prosthecochloris aestuarii</name>
    <dbReference type="NCBI Taxonomy" id="1102"/>
    <lineage>
        <taxon>Bacteria</taxon>
        <taxon>Pseudomonadati</taxon>
        <taxon>Chlorobiota</taxon>
        <taxon>Chlorobiia</taxon>
        <taxon>Chlorobiales</taxon>
        <taxon>Chlorobiaceae</taxon>
        <taxon>Prosthecochloris</taxon>
    </lineage>
</organism>
<reference evidence="2" key="1">
    <citation type="journal article" date="2020" name="mSystems">
        <title>Genome- and Community-Level Interaction Insights into Carbon Utilization and Element Cycling Functions of Hydrothermarchaeota in Hydrothermal Sediment.</title>
        <authorList>
            <person name="Zhou Z."/>
            <person name="Liu Y."/>
            <person name="Xu W."/>
            <person name="Pan J."/>
            <person name="Luo Z.H."/>
            <person name="Li M."/>
        </authorList>
    </citation>
    <scope>NUCLEOTIDE SEQUENCE [LARGE SCALE GENOMIC DNA]</scope>
    <source>
        <strain evidence="2">SpSt-1181</strain>
    </source>
</reference>
<evidence type="ECO:0000313" key="2">
    <source>
        <dbReference type="EMBL" id="HED31854.1"/>
    </source>
</evidence>
<feature type="transmembrane region" description="Helical" evidence="1">
    <location>
        <begin position="49"/>
        <end position="66"/>
    </location>
</feature>
<evidence type="ECO:0000256" key="1">
    <source>
        <dbReference type="SAM" id="Phobius"/>
    </source>
</evidence>
<dbReference type="PANTHER" id="PTHR40076:SF1">
    <property type="entry name" value="MEMBRANE PROTEIN"/>
    <property type="match status" value="1"/>
</dbReference>
<accession>A0A831WW40</accession>
<dbReference type="EMBL" id="DSBW01000209">
    <property type="protein sequence ID" value="HED31854.1"/>
    <property type="molecule type" value="Genomic_DNA"/>
</dbReference>
<feature type="transmembrane region" description="Helical" evidence="1">
    <location>
        <begin position="171"/>
        <end position="192"/>
    </location>
</feature>
<feature type="transmembrane region" description="Helical" evidence="1">
    <location>
        <begin position="129"/>
        <end position="150"/>
    </location>
</feature>
<keyword evidence="1" id="KW-0472">Membrane</keyword>
<sequence length="221" mass="24485">MQQGTRPFDFGLKVDSARFEQVAENGYQVNPSRYISEAWTLFRAHAAECVAYTLVLFLITAVLSLFDMFGSLLLATVTTPLYAGFAVVALKNRQGAGFVFSDLFGGFGYLLPLLLAGLMMWLLVTIGMFLLVLPGIYLAVAYIFTVPLIVDYRMEFWQAMETSRKIITRNWFSLFGFVLLLAVINLGGALVFGIGLLVTIPLTAFAGVMAYCDIVGEHERM</sequence>
<keyword evidence="1" id="KW-1133">Transmembrane helix</keyword>
<dbReference type="AlphaFoldDB" id="A0A831WW40"/>